<dbReference type="RefSeq" id="WP_009526337.1">
    <property type="nucleotide sequence ID" value="NZ_JH414569.1"/>
</dbReference>
<dbReference type="InterPro" id="IPR003115">
    <property type="entry name" value="ParB_N"/>
</dbReference>
<dbReference type="PANTHER" id="PTHR33375">
    <property type="entry name" value="CHROMOSOME-PARTITIONING PROTEIN PARB-RELATED"/>
    <property type="match status" value="1"/>
</dbReference>
<dbReference type="Gene3D" id="3.90.1530.30">
    <property type="match status" value="1"/>
</dbReference>
<feature type="domain" description="ParB-like N-terminal" evidence="1">
    <location>
        <begin position="49"/>
        <end position="150"/>
    </location>
</feature>
<accession>G9X177</accession>
<organism evidence="2 3">
    <name type="scientific">Peptoanaerobacter stomatis</name>
    <dbReference type="NCBI Taxonomy" id="796937"/>
    <lineage>
        <taxon>Bacteria</taxon>
        <taxon>Bacillati</taxon>
        <taxon>Bacillota</taxon>
        <taxon>Clostridia</taxon>
        <taxon>Peptostreptococcales</taxon>
        <taxon>Filifactoraceae</taxon>
        <taxon>Peptoanaerobacter</taxon>
    </lineage>
</organism>
<proteinExistence type="predicted"/>
<dbReference type="AlphaFoldDB" id="G9X177"/>
<gene>
    <name evidence="2" type="ORF">HMPREF9629_02121</name>
</gene>
<reference evidence="2 3" key="1">
    <citation type="submission" date="2011-08" db="EMBL/GenBank/DDBJ databases">
        <title>The Genome Sequence of Eubacteriaceae bacterium ACC19a.</title>
        <authorList>
            <consortium name="The Broad Institute Genome Sequencing Platform"/>
            <person name="Earl A."/>
            <person name="Ward D."/>
            <person name="Feldgarden M."/>
            <person name="Gevers D."/>
            <person name="Sizova M."/>
            <person name="Hazen A."/>
            <person name="Epstein S."/>
            <person name="Young S.K."/>
            <person name="Zeng Q."/>
            <person name="Gargeya S."/>
            <person name="Fitzgerald M."/>
            <person name="Haas B."/>
            <person name="Abouelleil A."/>
            <person name="Alvarado L."/>
            <person name="Arachchi H.M."/>
            <person name="Berlin A."/>
            <person name="Brown A."/>
            <person name="Chapman S.B."/>
            <person name="Chen Z."/>
            <person name="Dunbar C."/>
            <person name="Freedman E."/>
            <person name="Gearin G."/>
            <person name="Gellesch M."/>
            <person name="Goldberg J."/>
            <person name="Griggs A."/>
            <person name="Gujja S."/>
            <person name="Heiman D."/>
            <person name="Howarth C."/>
            <person name="Larson L."/>
            <person name="Lui A."/>
            <person name="MacDonald P.J.P."/>
            <person name="Montmayeur A."/>
            <person name="Murphy C."/>
            <person name="Neiman D."/>
            <person name="Pearson M."/>
            <person name="Priest M."/>
            <person name="Roberts A."/>
            <person name="Saif S."/>
            <person name="Shea T."/>
            <person name="Shenoy N."/>
            <person name="Sisk P."/>
            <person name="Stolte C."/>
            <person name="Sykes S."/>
            <person name="Wortman J."/>
            <person name="Nusbaum C."/>
            <person name="Birren B."/>
        </authorList>
    </citation>
    <scope>NUCLEOTIDE SEQUENCE [LARGE SCALE GENOMIC DNA]</scope>
    <source>
        <strain evidence="2 3">ACC19a</strain>
    </source>
</reference>
<dbReference type="SUPFAM" id="SSF109709">
    <property type="entry name" value="KorB DNA-binding domain-like"/>
    <property type="match status" value="1"/>
</dbReference>
<comment type="caution">
    <text evidence="2">The sequence shown here is derived from an EMBL/GenBank/DDBJ whole genome shotgun (WGS) entry which is preliminary data.</text>
</comment>
<dbReference type="GO" id="GO:0007059">
    <property type="term" value="P:chromosome segregation"/>
    <property type="evidence" value="ECO:0007669"/>
    <property type="project" value="TreeGrafter"/>
</dbReference>
<dbReference type="SMART" id="SM00470">
    <property type="entry name" value="ParB"/>
    <property type="match status" value="1"/>
</dbReference>
<protein>
    <recommendedName>
        <fullName evidence="1">ParB-like N-terminal domain-containing protein</fullName>
    </recommendedName>
</protein>
<dbReference type="InterPro" id="IPR050336">
    <property type="entry name" value="Chromosome_partition/occlusion"/>
</dbReference>
<evidence type="ECO:0000313" key="3">
    <source>
        <dbReference type="Proteomes" id="UP000006437"/>
    </source>
</evidence>
<dbReference type="PATRIC" id="fig|796937.3.peg.1375"/>
<evidence type="ECO:0000259" key="1">
    <source>
        <dbReference type="SMART" id="SM00470"/>
    </source>
</evidence>
<dbReference type="Gene3D" id="1.10.10.2830">
    <property type="match status" value="1"/>
</dbReference>
<evidence type="ECO:0000313" key="2">
    <source>
        <dbReference type="EMBL" id="EHL14535.1"/>
    </source>
</evidence>
<sequence length="303" mass="35723">MSTKKSIINKDRFKNLSGMSAFDKEKRQENRKENAKSRFDIDVFSNDISQIDINKLISAPSEWNFYSKLPEEKFLELIESIEKNSLLHPVVLWEKNDGYMILSGHNRVRAYKALYEMTKDEKYSKIPAIVKRKDDIDENTAREIIVDTNWIQRQLTTFEKTQSILQKYVRIKSEKKKGEKTRDLIAGQLGISGRMVQNYLSLNMLNSGFFELIDESVINIKMAVLLAKLPDQTQKLILKNKDDINFDVNLLKKASEFKKDEEILELLRKDEKKEDELITLKVKIRKDKKEEFMKIYRDWLKTV</sequence>
<dbReference type="InterPro" id="IPR036086">
    <property type="entry name" value="ParB/Sulfiredoxin_sf"/>
</dbReference>
<name>G9X177_9FIRM</name>
<dbReference type="Pfam" id="PF02195">
    <property type="entry name" value="ParB_N"/>
    <property type="match status" value="1"/>
</dbReference>
<dbReference type="GO" id="GO:0005694">
    <property type="term" value="C:chromosome"/>
    <property type="evidence" value="ECO:0007669"/>
    <property type="project" value="TreeGrafter"/>
</dbReference>
<dbReference type="HOGENOM" id="CLU_071514_0_0_9"/>
<dbReference type="PANTHER" id="PTHR33375:SF1">
    <property type="entry name" value="CHROMOSOME-PARTITIONING PROTEIN PARB-RELATED"/>
    <property type="match status" value="1"/>
</dbReference>
<dbReference type="Proteomes" id="UP000006437">
    <property type="component" value="Unassembled WGS sequence"/>
</dbReference>
<dbReference type="BioCyc" id="EBAC796937-HMP:GMGH-2149-MONOMER"/>
<dbReference type="EMBL" id="AFZE01000025">
    <property type="protein sequence ID" value="EHL14535.1"/>
    <property type="molecule type" value="Genomic_DNA"/>
</dbReference>
<dbReference type="SUPFAM" id="SSF110849">
    <property type="entry name" value="ParB/Sulfiredoxin"/>
    <property type="match status" value="1"/>
</dbReference>